<dbReference type="Gene3D" id="2.60.40.1120">
    <property type="entry name" value="Carboxypeptidase-like, regulatory domain"/>
    <property type="match status" value="1"/>
</dbReference>
<comment type="caution">
    <text evidence="15">The sequence shown here is derived from an EMBL/GenBank/DDBJ whole genome shotgun (WGS) entry which is preliminary data.</text>
</comment>
<dbReference type="SUPFAM" id="SSF49464">
    <property type="entry name" value="Carboxypeptidase regulatory domain-like"/>
    <property type="match status" value="1"/>
</dbReference>
<keyword evidence="6 11" id="KW-0798">TonB box</keyword>
<keyword evidence="8" id="KW-0675">Receptor</keyword>
<dbReference type="InterPro" id="IPR037066">
    <property type="entry name" value="Plug_dom_sf"/>
</dbReference>
<evidence type="ECO:0000256" key="4">
    <source>
        <dbReference type="ARBA" id="ARBA00022692"/>
    </source>
</evidence>
<protein>
    <submittedName>
        <fullName evidence="15">SusC/RagA family TonB-linked outer membrane protein</fullName>
    </submittedName>
</protein>
<evidence type="ECO:0000256" key="7">
    <source>
        <dbReference type="ARBA" id="ARBA00023136"/>
    </source>
</evidence>
<dbReference type="NCBIfam" id="TIGR04056">
    <property type="entry name" value="OMP_RagA_SusC"/>
    <property type="match status" value="1"/>
</dbReference>
<feature type="domain" description="TonB-dependent receptor-like beta-barrel" evidence="13">
    <location>
        <begin position="476"/>
        <end position="863"/>
    </location>
</feature>
<evidence type="ECO:0000256" key="1">
    <source>
        <dbReference type="ARBA" id="ARBA00004571"/>
    </source>
</evidence>
<evidence type="ECO:0000313" key="15">
    <source>
        <dbReference type="EMBL" id="MTI26397.1"/>
    </source>
</evidence>
<sequence length="1037" mass="113552">MKKFLLLGFMLTLAFTFSESWAQERTVSGKVTSIDDGTALPGVNVVLKGTTTGTVTDIDGNFTLTLPTGEGTLVFSFIGLATEEISVGSRSVIDVQMSQDVQQLSEVVVTAAGIEREERALGYAVSTVDSEEVLKAREANIANSLSGKVAGVDVTASSGTVGASSRVVIRGAASIGGNNQPLYVVDGVPISNSNIASVDRFSGVDYGNRAGDINPDDIESLTVLKGAAAAALYGQRAANGVIIITTKKGKKNEKMSVTVNSSIRFDNPFRLPDYQNTYGQGSINKLDSAGTVSWGPRMDGRSFIAPDGTTKRYEAFPDNVEDFYETGKTIINSVSLAGGDEKSTYRFGVTAFDQEGIVPNTELSKLSFNMNGSREFSNKFYSSFGINYIRSRNDGRPETGFNNPNAVASIVTDIPRNIDVEGLRDYMNEDGTPKLFLGLTQNPYFSLNENVFTQNVDRMFGFGQVGVKPLDWINISWKLGADIIRDKRKQIYVPNSVGAANGQFWTDRIFESQINSDLIVTINRNLTDGLNANLILGHNVNEIYVESSFNRGQDLVDPQLFIPDNATVNTPSETVLDRRRLYGVFFDLGFSYNDYLFLNITGRNDWNSTLPKDNQSYFYPGVSASAVLTDAFDLKSNILSYAKLRAGWAQVGGYSDPFTLQFTFIPQTDIFQLFGVDNSYPFNGIPGFAGTNQIPNSELEPEITSTFEVGTELQFFNSRLILDATYYHSTTDNQIIGVSVAPSTGFSTQLLNAGSIVNKGIELRLEGTALQIGDFKWVATVNFAKNENELVELLDGFDNTDVPGTRTNPSLKAFVGEPLGTIFGSGWRRDQNGNYLINPDNGLRLDEEGVKLGNITPDFRLGFQNEFRFKGLSVSALIDWKQGGELHSQTIQNVRASGVVTETEAGRDIAYIDNGVILLEEDEEGNAVSTKPNDIAITAQQFWQQQDDVDEDGIFDATYVKLREVRVGYSLPKSLIENTPFGRIEVGFEARNLALLYSKIPHIDPEVSFYGPGNAQGIEAFNLPTTRSYGFNVRLTF</sequence>
<dbReference type="Pfam" id="PF00593">
    <property type="entry name" value="TonB_dep_Rec_b-barrel"/>
    <property type="match status" value="1"/>
</dbReference>
<keyword evidence="7 10" id="KW-0472">Membrane</keyword>
<dbReference type="PANTHER" id="PTHR30069">
    <property type="entry name" value="TONB-DEPENDENT OUTER MEMBRANE RECEPTOR"/>
    <property type="match status" value="1"/>
</dbReference>
<organism evidence="15 16">
    <name type="scientific">Fulvivirga kasyanovii</name>
    <dbReference type="NCBI Taxonomy" id="396812"/>
    <lineage>
        <taxon>Bacteria</taxon>
        <taxon>Pseudomonadati</taxon>
        <taxon>Bacteroidota</taxon>
        <taxon>Cytophagia</taxon>
        <taxon>Cytophagales</taxon>
        <taxon>Fulvivirgaceae</taxon>
        <taxon>Fulvivirga</taxon>
    </lineage>
</organism>
<dbReference type="InterPro" id="IPR000531">
    <property type="entry name" value="Beta-barrel_TonB"/>
</dbReference>
<keyword evidence="2 10" id="KW-0813">Transport</keyword>
<keyword evidence="5 12" id="KW-0732">Signal</keyword>
<dbReference type="Pfam" id="PF13715">
    <property type="entry name" value="CarbopepD_reg_2"/>
    <property type="match status" value="1"/>
</dbReference>
<evidence type="ECO:0000256" key="11">
    <source>
        <dbReference type="RuleBase" id="RU003357"/>
    </source>
</evidence>
<dbReference type="PANTHER" id="PTHR30069:SF29">
    <property type="entry name" value="HEMOGLOBIN AND HEMOGLOBIN-HAPTOGLOBIN-BINDING PROTEIN 1-RELATED"/>
    <property type="match status" value="1"/>
</dbReference>
<dbReference type="InterPro" id="IPR023996">
    <property type="entry name" value="TonB-dep_OMP_SusC/RagA"/>
</dbReference>
<dbReference type="Gene3D" id="2.40.170.20">
    <property type="entry name" value="TonB-dependent receptor, beta-barrel domain"/>
    <property type="match status" value="1"/>
</dbReference>
<gene>
    <name evidence="15" type="ORF">E1163_15675</name>
</gene>
<keyword evidence="16" id="KW-1185">Reference proteome</keyword>
<dbReference type="Pfam" id="PF07715">
    <property type="entry name" value="Plug"/>
    <property type="match status" value="1"/>
</dbReference>
<reference evidence="15 16" key="1">
    <citation type="submission" date="2019-02" db="EMBL/GenBank/DDBJ databases">
        <authorList>
            <person name="Goldberg S.R."/>
            <person name="Haltli B.A."/>
            <person name="Correa H."/>
            <person name="Russell K.G."/>
        </authorList>
    </citation>
    <scope>NUCLEOTIDE SEQUENCE [LARGE SCALE GENOMIC DNA]</scope>
    <source>
        <strain evidence="15 16">JCM 16186</strain>
    </source>
</reference>
<accession>A0ABW9RRP2</accession>
<dbReference type="EMBL" id="SMLW01000579">
    <property type="protein sequence ID" value="MTI26397.1"/>
    <property type="molecule type" value="Genomic_DNA"/>
</dbReference>
<dbReference type="InterPro" id="IPR012910">
    <property type="entry name" value="Plug_dom"/>
</dbReference>
<evidence type="ECO:0000256" key="8">
    <source>
        <dbReference type="ARBA" id="ARBA00023170"/>
    </source>
</evidence>
<dbReference type="InterPro" id="IPR023997">
    <property type="entry name" value="TonB-dep_OMP_SusC/RagA_CS"/>
</dbReference>
<dbReference type="InterPro" id="IPR008969">
    <property type="entry name" value="CarboxyPept-like_regulatory"/>
</dbReference>
<feature type="chain" id="PRO_5046089036" evidence="12">
    <location>
        <begin position="23"/>
        <end position="1037"/>
    </location>
</feature>
<evidence type="ECO:0000256" key="3">
    <source>
        <dbReference type="ARBA" id="ARBA00022452"/>
    </source>
</evidence>
<evidence type="ECO:0000313" key="16">
    <source>
        <dbReference type="Proteomes" id="UP000798808"/>
    </source>
</evidence>
<dbReference type="RefSeq" id="WP_155173411.1">
    <property type="nucleotide sequence ID" value="NZ_BAAAFL010000068.1"/>
</dbReference>
<feature type="domain" description="TonB-dependent receptor plug" evidence="14">
    <location>
        <begin position="120"/>
        <end position="241"/>
    </location>
</feature>
<keyword evidence="9 10" id="KW-0998">Cell outer membrane</keyword>
<evidence type="ECO:0000256" key="6">
    <source>
        <dbReference type="ARBA" id="ARBA00023077"/>
    </source>
</evidence>
<evidence type="ECO:0000259" key="14">
    <source>
        <dbReference type="Pfam" id="PF07715"/>
    </source>
</evidence>
<evidence type="ECO:0000256" key="12">
    <source>
        <dbReference type="SAM" id="SignalP"/>
    </source>
</evidence>
<evidence type="ECO:0000256" key="9">
    <source>
        <dbReference type="ARBA" id="ARBA00023237"/>
    </source>
</evidence>
<dbReference type="Gene3D" id="2.170.130.10">
    <property type="entry name" value="TonB-dependent receptor, plug domain"/>
    <property type="match status" value="1"/>
</dbReference>
<name>A0ABW9RRP2_9BACT</name>
<proteinExistence type="inferred from homology"/>
<feature type="signal peptide" evidence="12">
    <location>
        <begin position="1"/>
        <end position="22"/>
    </location>
</feature>
<dbReference type="SUPFAM" id="SSF56935">
    <property type="entry name" value="Porins"/>
    <property type="match status" value="1"/>
</dbReference>
<evidence type="ECO:0000256" key="5">
    <source>
        <dbReference type="ARBA" id="ARBA00022729"/>
    </source>
</evidence>
<dbReference type="Proteomes" id="UP000798808">
    <property type="component" value="Unassembled WGS sequence"/>
</dbReference>
<evidence type="ECO:0000256" key="10">
    <source>
        <dbReference type="PROSITE-ProRule" id="PRU01360"/>
    </source>
</evidence>
<dbReference type="InterPro" id="IPR039426">
    <property type="entry name" value="TonB-dep_rcpt-like"/>
</dbReference>
<evidence type="ECO:0000259" key="13">
    <source>
        <dbReference type="Pfam" id="PF00593"/>
    </source>
</evidence>
<comment type="subcellular location">
    <subcellularLocation>
        <location evidence="1 10">Cell outer membrane</location>
        <topology evidence="1 10">Multi-pass membrane protein</topology>
    </subcellularLocation>
</comment>
<dbReference type="InterPro" id="IPR036942">
    <property type="entry name" value="Beta-barrel_TonB_sf"/>
</dbReference>
<dbReference type="NCBIfam" id="TIGR04057">
    <property type="entry name" value="SusC_RagA_signa"/>
    <property type="match status" value="1"/>
</dbReference>
<keyword evidence="4 10" id="KW-0812">Transmembrane</keyword>
<keyword evidence="3 10" id="KW-1134">Transmembrane beta strand</keyword>
<comment type="similarity">
    <text evidence="10 11">Belongs to the TonB-dependent receptor family.</text>
</comment>
<evidence type="ECO:0000256" key="2">
    <source>
        <dbReference type="ARBA" id="ARBA00022448"/>
    </source>
</evidence>
<dbReference type="PROSITE" id="PS52016">
    <property type="entry name" value="TONB_DEPENDENT_REC_3"/>
    <property type="match status" value="1"/>
</dbReference>